<dbReference type="InterPro" id="IPR030456">
    <property type="entry name" value="TF_fork_head_CS_2"/>
</dbReference>
<feature type="region of interest" description="Disordered" evidence="5">
    <location>
        <begin position="169"/>
        <end position="304"/>
    </location>
</feature>
<dbReference type="PRINTS" id="PR00053">
    <property type="entry name" value="FORKHEAD"/>
</dbReference>
<dbReference type="Proteomes" id="UP000278807">
    <property type="component" value="Unassembled WGS sequence"/>
</dbReference>
<evidence type="ECO:0000313" key="9">
    <source>
        <dbReference type="WBParaSite" id="HNAJ_0000856401-mRNA-1"/>
    </source>
</evidence>
<dbReference type="Pfam" id="PF00250">
    <property type="entry name" value="Forkhead"/>
    <property type="match status" value="1"/>
</dbReference>
<feature type="domain" description="Fork-head" evidence="6">
    <location>
        <begin position="307"/>
        <end position="401"/>
    </location>
</feature>
<gene>
    <name evidence="7" type="ORF">HNAJ_LOCUS8560</name>
</gene>
<name>A0A0R3TML5_RODNA</name>
<keyword evidence="8" id="KW-1185">Reference proteome</keyword>
<feature type="compositionally biased region" description="Polar residues" evidence="5">
    <location>
        <begin position="183"/>
        <end position="203"/>
    </location>
</feature>
<feature type="DNA-binding region" description="Fork-head" evidence="4">
    <location>
        <begin position="307"/>
        <end position="401"/>
    </location>
</feature>
<protein>
    <submittedName>
        <fullName evidence="9">Fork-head domain-containing protein</fullName>
    </submittedName>
</protein>
<evidence type="ECO:0000256" key="2">
    <source>
        <dbReference type="ARBA" id="ARBA00023125"/>
    </source>
</evidence>
<dbReference type="GO" id="GO:0000981">
    <property type="term" value="F:DNA-binding transcription factor activity, RNA polymerase II-specific"/>
    <property type="evidence" value="ECO:0007669"/>
    <property type="project" value="TreeGrafter"/>
</dbReference>
<reference evidence="7 8" key="2">
    <citation type="submission" date="2018-11" db="EMBL/GenBank/DDBJ databases">
        <authorList>
            <consortium name="Pathogen Informatics"/>
        </authorList>
    </citation>
    <scope>NUCLEOTIDE SEQUENCE [LARGE SCALE GENOMIC DNA]</scope>
</reference>
<dbReference type="CDD" id="cd20020">
    <property type="entry name" value="FH_FOXF"/>
    <property type="match status" value="1"/>
</dbReference>
<evidence type="ECO:0000256" key="3">
    <source>
        <dbReference type="ARBA" id="ARBA00023242"/>
    </source>
</evidence>
<proteinExistence type="predicted"/>
<dbReference type="OrthoDB" id="5402974at2759"/>
<keyword evidence="3 4" id="KW-0539">Nucleus</keyword>
<dbReference type="PANTHER" id="PTHR46262">
    <property type="entry name" value="FORKHEAD BOX PROTEIN BINIOU"/>
    <property type="match status" value="1"/>
</dbReference>
<dbReference type="GO" id="GO:0005634">
    <property type="term" value="C:nucleus"/>
    <property type="evidence" value="ECO:0007669"/>
    <property type="project" value="UniProtKB-SubCell"/>
</dbReference>
<dbReference type="WBParaSite" id="HNAJ_0000856401-mRNA-1">
    <property type="protein sequence ID" value="HNAJ_0000856401-mRNA-1"/>
    <property type="gene ID" value="HNAJ_0000856401"/>
</dbReference>
<dbReference type="InterPro" id="IPR051770">
    <property type="entry name" value="Forkhead_box_regulator"/>
</dbReference>
<dbReference type="GO" id="GO:0009887">
    <property type="term" value="P:animal organ morphogenesis"/>
    <property type="evidence" value="ECO:0007669"/>
    <property type="project" value="TreeGrafter"/>
</dbReference>
<dbReference type="InterPro" id="IPR036390">
    <property type="entry name" value="WH_DNA-bd_sf"/>
</dbReference>
<keyword evidence="2 4" id="KW-0238">DNA-binding</keyword>
<dbReference type="STRING" id="102285.A0A0R3TML5"/>
<dbReference type="GO" id="GO:0000978">
    <property type="term" value="F:RNA polymerase II cis-regulatory region sequence-specific DNA binding"/>
    <property type="evidence" value="ECO:0007669"/>
    <property type="project" value="TreeGrafter"/>
</dbReference>
<dbReference type="AlphaFoldDB" id="A0A0R3TML5"/>
<evidence type="ECO:0000256" key="5">
    <source>
        <dbReference type="SAM" id="MobiDB-lite"/>
    </source>
</evidence>
<evidence type="ECO:0000313" key="7">
    <source>
        <dbReference type="EMBL" id="VDO04556.1"/>
    </source>
</evidence>
<comment type="subcellular location">
    <subcellularLocation>
        <location evidence="1 4">Nucleus</location>
    </subcellularLocation>
</comment>
<dbReference type="Gene3D" id="1.10.10.10">
    <property type="entry name" value="Winged helix-like DNA-binding domain superfamily/Winged helix DNA-binding domain"/>
    <property type="match status" value="1"/>
</dbReference>
<organism evidence="9">
    <name type="scientific">Rodentolepis nana</name>
    <name type="common">Dwarf tapeworm</name>
    <name type="synonym">Hymenolepis nana</name>
    <dbReference type="NCBI Taxonomy" id="102285"/>
    <lineage>
        <taxon>Eukaryota</taxon>
        <taxon>Metazoa</taxon>
        <taxon>Spiralia</taxon>
        <taxon>Lophotrochozoa</taxon>
        <taxon>Platyhelminthes</taxon>
        <taxon>Cestoda</taxon>
        <taxon>Eucestoda</taxon>
        <taxon>Cyclophyllidea</taxon>
        <taxon>Hymenolepididae</taxon>
        <taxon>Rodentolepis</taxon>
    </lineage>
</organism>
<dbReference type="SMART" id="SM00339">
    <property type="entry name" value="FH"/>
    <property type="match status" value="1"/>
</dbReference>
<evidence type="ECO:0000256" key="4">
    <source>
        <dbReference type="PROSITE-ProRule" id="PRU00089"/>
    </source>
</evidence>
<reference evidence="9" key="1">
    <citation type="submission" date="2017-02" db="UniProtKB">
        <authorList>
            <consortium name="WormBaseParasite"/>
        </authorList>
    </citation>
    <scope>IDENTIFICATION</scope>
</reference>
<dbReference type="FunFam" id="1.10.10.10:FF:000071">
    <property type="entry name" value="Forkhead box F1"/>
    <property type="match status" value="1"/>
</dbReference>
<accession>A0A0R3TML5</accession>
<evidence type="ECO:0000313" key="8">
    <source>
        <dbReference type="Proteomes" id="UP000278807"/>
    </source>
</evidence>
<feature type="compositionally biased region" description="Basic and acidic residues" evidence="5">
    <location>
        <begin position="294"/>
        <end position="304"/>
    </location>
</feature>
<dbReference type="SUPFAM" id="SSF46785">
    <property type="entry name" value="Winged helix' DNA-binding domain"/>
    <property type="match status" value="1"/>
</dbReference>
<dbReference type="InterPro" id="IPR001766">
    <property type="entry name" value="Fork_head_dom"/>
</dbReference>
<dbReference type="PROSITE" id="PS50039">
    <property type="entry name" value="FORK_HEAD_3"/>
    <property type="match status" value="1"/>
</dbReference>
<evidence type="ECO:0000259" key="6">
    <source>
        <dbReference type="PROSITE" id="PS50039"/>
    </source>
</evidence>
<dbReference type="InterPro" id="IPR036388">
    <property type="entry name" value="WH-like_DNA-bd_sf"/>
</dbReference>
<dbReference type="EMBL" id="UZAE01012322">
    <property type="protein sequence ID" value="VDO04556.1"/>
    <property type="molecule type" value="Genomic_DNA"/>
</dbReference>
<sequence>MAMEGNYLQSHSLAANNPHASTYGGDHATDLSARIGSSTPTQCTFSVPPAHYHQGPPNGYGIPHEYPHCVYSETTHNWEASVQSGFSQRPHQIEFTHDKQNPINSATYWNDKLPSPGFAGAWDHEAYQNGYHMPAPNENSFYADFQTSSPFQFPGVHSIMQNNSYFRGNSPTSQYGRHPNYNGIESSSDACLSNNTTGSSENLVHTGHPQDIDTKPTLPPIEYYSDRQGYVNPVGEEKDQQNPDLTGENGHEEGEESETNENMVEGERMENGSISAENTRDENASESANTTEQKSSRKDAAGRRSEKPAYSYIALIAMAIKASPDKKCTLSEIYQFLQNKFEFFRGGYTGWKNSVRHNLSLNEVFIKLPKGMGRPGKGHYWTMDPQGELMFQDGASRRRPRGFRRRASASNAAMVAGSIQGNNGSQEITSGPFMGQLPNPGVLIDSDVNFSQFLIPNMHLSPNSHPQHPSSIGSPPNQATINSTEDEMKIPDERTGVFYAPASIAHGGFYNPVMEQQYQNAAAFVHQHFQDDGAQQQQMQLSMKVESHSPHFEGPNSLYGILSSSNQPGQMVIPGNNFWPENTESRRASFPIPGEMNPEEQQSFDARRFAMPWSQTSEDCKPSVVHFQQAPGESTLEPALQNNSPNLHSHLKNSMSCNDCEPQYGTAQ</sequence>
<dbReference type="PROSITE" id="PS00658">
    <property type="entry name" value="FORK_HEAD_2"/>
    <property type="match status" value="1"/>
</dbReference>
<evidence type="ECO:0000256" key="1">
    <source>
        <dbReference type="ARBA" id="ARBA00004123"/>
    </source>
</evidence>
<dbReference type="PANTHER" id="PTHR46262:SF2">
    <property type="entry name" value="FORKHEAD BOX PROTEIN BINIOU"/>
    <property type="match status" value="1"/>
</dbReference>